<evidence type="ECO:0000313" key="8">
    <source>
        <dbReference type="Proteomes" id="UP001209878"/>
    </source>
</evidence>
<dbReference type="InterPro" id="IPR059023">
    <property type="entry name" value="RNA_hel_CTD"/>
</dbReference>
<evidence type="ECO:0000313" key="7">
    <source>
        <dbReference type="EMBL" id="KAK2193777.1"/>
    </source>
</evidence>
<dbReference type="InterPro" id="IPR027417">
    <property type="entry name" value="P-loop_NTPase"/>
</dbReference>
<dbReference type="InterPro" id="IPR048333">
    <property type="entry name" value="HA2_WH"/>
</dbReference>
<dbReference type="Pfam" id="PF26026">
    <property type="entry name" value="RNA_hel_CTD"/>
    <property type="match status" value="1"/>
</dbReference>
<keyword evidence="5" id="KW-0812">Transmembrane</keyword>
<dbReference type="GO" id="GO:0003724">
    <property type="term" value="F:RNA helicase activity"/>
    <property type="evidence" value="ECO:0007669"/>
    <property type="project" value="TreeGrafter"/>
</dbReference>
<sequence length="370" mass="41915">MLRTRLEELCLQIKMLKLGRIETFVGKAMQPPSMEALHHAISTLVHLNALDEQEELTPLGYHLAKMPCDPHTSKMLLFGAMFSCLSPILTVGASLSFKDAFYIPMGKERLADQKRQEMAGDTRSDHLMLISAYEGWERAKDRGTASQYCWEHFLSASTLKMLQDMRRQFAQFLHEMGFLKSANPHAADANRNSGNKQLIKAIICAGLYPNVANIVKVKKNVRGDSSLSTKTEKRVLLHPQSVNWGMTQFNSRWLVYHLKMMTSKIFLYDTTMVSPYPLLFFGGNIHVTQEGGVDCVIIDGWIKFRANKRIARLVKELRIELDRLLAYKVTHPGASCWQPQDKEGVLLQAIIDLITTEDACMVSSGVRLLR</sequence>
<evidence type="ECO:0000256" key="4">
    <source>
        <dbReference type="ARBA" id="ARBA00022840"/>
    </source>
</evidence>
<proteinExistence type="predicted"/>
<dbReference type="Pfam" id="PF04408">
    <property type="entry name" value="WHD_HA2"/>
    <property type="match status" value="1"/>
</dbReference>
<evidence type="ECO:0000256" key="3">
    <source>
        <dbReference type="ARBA" id="ARBA00022806"/>
    </source>
</evidence>
<reference evidence="7" key="1">
    <citation type="journal article" date="2023" name="Mol. Biol. Evol.">
        <title>Third-Generation Sequencing Reveals the Adaptive Role of the Epigenome in Three Deep-Sea Polychaetes.</title>
        <authorList>
            <person name="Perez M."/>
            <person name="Aroh O."/>
            <person name="Sun Y."/>
            <person name="Lan Y."/>
            <person name="Juniper S.K."/>
            <person name="Young C.R."/>
            <person name="Angers B."/>
            <person name="Qian P.Y."/>
        </authorList>
    </citation>
    <scope>NUCLEOTIDE SEQUENCE</scope>
    <source>
        <strain evidence="7">R07B-5</strain>
    </source>
</reference>
<dbReference type="SMART" id="SM00847">
    <property type="entry name" value="HA2"/>
    <property type="match status" value="1"/>
</dbReference>
<organism evidence="7 8">
    <name type="scientific">Ridgeia piscesae</name>
    <name type="common">Tubeworm</name>
    <dbReference type="NCBI Taxonomy" id="27915"/>
    <lineage>
        <taxon>Eukaryota</taxon>
        <taxon>Metazoa</taxon>
        <taxon>Spiralia</taxon>
        <taxon>Lophotrochozoa</taxon>
        <taxon>Annelida</taxon>
        <taxon>Polychaeta</taxon>
        <taxon>Sedentaria</taxon>
        <taxon>Canalipalpata</taxon>
        <taxon>Sabellida</taxon>
        <taxon>Siboglinidae</taxon>
        <taxon>Ridgeia</taxon>
    </lineage>
</organism>
<dbReference type="GO" id="GO:0005634">
    <property type="term" value="C:nucleus"/>
    <property type="evidence" value="ECO:0007669"/>
    <property type="project" value="TreeGrafter"/>
</dbReference>
<dbReference type="GO" id="GO:0005737">
    <property type="term" value="C:cytoplasm"/>
    <property type="evidence" value="ECO:0007669"/>
    <property type="project" value="TreeGrafter"/>
</dbReference>
<dbReference type="Pfam" id="PF07717">
    <property type="entry name" value="OB_NTP_bind"/>
    <property type="match status" value="1"/>
</dbReference>
<dbReference type="AlphaFoldDB" id="A0AAD9PFC1"/>
<dbReference type="GO" id="GO:0016787">
    <property type="term" value="F:hydrolase activity"/>
    <property type="evidence" value="ECO:0007669"/>
    <property type="project" value="UniProtKB-KW"/>
</dbReference>
<protein>
    <recommendedName>
        <fullName evidence="6">Helicase-associated domain-containing protein</fullName>
    </recommendedName>
</protein>
<dbReference type="FunFam" id="1.20.120.1080:FF:000002">
    <property type="entry name" value="Putative ATP-dependent RNA helicase DHX36"/>
    <property type="match status" value="1"/>
</dbReference>
<dbReference type="Proteomes" id="UP001209878">
    <property type="component" value="Unassembled WGS sequence"/>
</dbReference>
<dbReference type="EMBL" id="JAODUO010000006">
    <property type="protein sequence ID" value="KAK2193777.1"/>
    <property type="molecule type" value="Genomic_DNA"/>
</dbReference>
<dbReference type="Pfam" id="PF21010">
    <property type="entry name" value="HA2_C"/>
    <property type="match status" value="1"/>
</dbReference>
<dbReference type="PANTHER" id="PTHR18934:SF237">
    <property type="entry name" value="ATP-DEPENDENT DNA_RNA HELICASE DHX36"/>
    <property type="match status" value="1"/>
</dbReference>
<keyword evidence="4" id="KW-0067">ATP-binding</keyword>
<keyword evidence="1" id="KW-0547">Nucleotide-binding</keyword>
<evidence type="ECO:0000259" key="6">
    <source>
        <dbReference type="SMART" id="SM00847"/>
    </source>
</evidence>
<dbReference type="InterPro" id="IPR007502">
    <property type="entry name" value="Helicase-assoc_dom"/>
</dbReference>
<dbReference type="InterPro" id="IPR011709">
    <property type="entry name" value="DEAD-box_helicase_OB_fold"/>
</dbReference>
<feature type="transmembrane region" description="Helical" evidence="5">
    <location>
        <begin position="75"/>
        <end position="97"/>
    </location>
</feature>
<name>A0AAD9PFC1_RIDPI</name>
<keyword evidence="8" id="KW-1185">Reference proteome</keyword>
<gene>
    <name evidence="7" type="ORF">NP493_5g02083</name>
</gene>
<dbReference type="SUPFAM" id="SSF52540">
    <property type="entry name" value="P-loop containing nucleoside triphosphate hydrolases"/>
    <property type="match status" value="1"/>
</dbReference>
<comment type="caution">
    <text evidence="7">The sequence shown here is derived from an EMBL/GenBank/DDBJ whole genome shotgun (WGS) entry which is preliminary data.</text>
</comment>
<feature type="domain" description="Helicase-associated" evidence="6">
    <location>
        <begin position="39"/>
        <end position="130"/>
    </location>
</feature>
<keyword evidence="5" id="KW-1133">Transmembrane helix</keyword>
<accession>A0AAD9PFC1</accession>
<dbReference type="Gene3D" id="1.20.120.1080">
    <property type="match status" value="1"/>
</dbReference>
<dbReference type="GO" id="GO:0002151">
    <property type="term" value="F:G-quadruplex RNA binding"/>
    <property type="evidence" value="ECO:0007669"/>
    <property type="project" value="TreeGrafter"/>
</dbReference>
<evidence type="ECO:0000256" key="2">
    <source>
        <dbReference type="ARBA" id="ARBA00022801"/>
    </source>
</evidence>
<keyword evidence="5" id="KW-0472">Membrane</keyword>
<dbReference type="GO" id="GO:0003678">
    <property type="term" value="F:DNA helicase activity"/>
    <property type="evidence" value="ECO:0007669"/>
    <property type="project" value="TreeGrafter"/>
</dbReference>
<dbReference type="PANTHER" id="PTHR18934">
    <property type="entry name" value="ATP-DEPENDENT RNA HELICASE"/>
    <property type="match status" value="1"/>
</dbReference>
<keyword evidence="2" id="KW-0378">Hydrolase</keyword>
<dbReference type="GO" id="GO:0051880">
    <property type="term" value="F:G-quadruplex DNA binding"/>
    <property type="evidence" value="ECO:0007669"/>
    <property type="project" value="TreeGrafter"/>
</dbReference>
<evidence type="ECO:0000256" key="5">
    <source>
        <dbReference type="SAM" id="Phobius"/>
    </source>
</evidence>
<dbReference type="GO" id="GO:0005524">
    <property type="term" value="F:ATP binding"/>
    <property type="evidence" value="ECO:0007669"/>
    <property type="project" value="UniProtKB-KW"/>
</dbReference>
<evidence type="ECO:0000256" key="1">
    <source>
        <dbReference type="ARBA" id="ARBA00022741"/>
    </source>
</evidence>
<keyword evidence="3" id="KW-0347">Helicase</keyword>